<dbReference type="PANTHER" id="PTHR43300">
    <property type="entry name" value="ACETYLTRANSFERASE"/>
    <property type="match status" value="1"/>
</dbReference>
<reference evidence="3 4" key="1">
    <citation type="journal article" date="2018" name="Int. J. Syst. Evol. Microbiol.">
        <title>Pseudooceanicola lipolyticus sp. nov., a marine alphaproteobacterium, reclassification of Oceanicola flagellatus as Pseudooceanicola flagellatus comb. nov. and emended description of the genus Pseudooceanicola.</title>
        <authorList>
            <person name="Huang M.-M."/>
            <person name="Guo L.-L."/>
            <person name="Wu Y.-H."/>
            <person name="Lai Q.-L."/>
            <person name="Shao Z.-Z."/>
            <person name="Wang C.-S."/>
            <person name="Wu M."/>
            <person name="Xu X.-W."/>
        </authorList>
    </citation>
    <scope>NUCLEOTIDE SEQUENCE [LARGE SCALE GENOMIC DNA]</scope>
    <source>
        <strain evidence="3 4">157</strain>
    </source>
</reference>
<organism evidence="3 4">
    <name type="scientific">Pseudooceanicola lipolyticus</name>
    <dbReference type="NCBI Taxonomy" id="2029104"/>
    <lineage>
        <taxon>Bacteria</taxon>
        <taxon>Pseudomonadati</taxon>
        <taxon>Pseudomonadota</taxon>
        <taxon>Alphaproteobacteria</taxon>
        <taxon>Rhodobacterales</taxon>
        <taxon>Paracoccaceae</taxon>
        <taxon>Pseudooceanicola</taxon>
    </lineage>
</organism>
<proteinExistence type="inferred from homology"/>
<dbReference type="Gene3D" id="2.160.10.10">
    <property type="entry name" value="Hexapeptide repeat proteins"/>
    <property type="match status" value="1"/>
</dbReference>
<sequence length="164" mass="17825">MARSLNRLGWLRLKLVALKRSYLTKVWKMDIHPTVNMSLSAKFDLTHPAGIHVDAWTYIAFDARILSHDMTRNIKVHTRIGKNCFIGGRSLILPGVEIGDNCIVGAGSVVTRSIPSGSIVAGNPAKVLRSGMTLLSYGRIRPEDRNPAPAPVASQDLARQAGTA</sequence>
<dbReference type="InterPro" id="IPR050179">
    <property type="entry name" value="Trans_hexapeptide_repeat"/>
</dbReference>
<dbReference type="OrthoDB" id="9815592at2"/>
<keyword evidence="4" id="KW-1185">Reference proteome</keyword>
<keyword evidence="3" id="KW-0808">Transferase</keyword>
<dbReference type="Proteomes" id="UP000231553">
    <property type="component" value="Unassembled WGS sequence"/>
</dbReference>
<comment type="caution">
    <text evidence="3">The sequence shown here is derived from an EMBL/GenBank/DDBJ whole genome shotgun (WGS) entry which is preliminary data.</text>
</comment>
<dbReference type="SUPFAM" id="SSF51161">
    <property type="entry name" value="Trimeric LpxA-like enzymes"/>
    <property type="match status" value="1"/>
</dbReference>
<evidence type="ECO:0000313" key="3">
    <source>
        <dbReference type="EMBL" id="PJE37440.1"/>
    </source>
</evidence>
<accession>A0A2M8J3T2</accession>
<evidence type="ECO:0000313" key="4">
    <source>
        <dbReference type="Proteomes" id="UP000231553"/>
    </source>
</evidence>
<dbReference type="GO" id="GO:0016740">
    <property type="term" value="F:transferase activity"/>
    <property type="evidence" value="ECO:0007669"/>
    <property type="project" value="UniProtKB-KW"/>
</dbReference>
<dbReference type="InterPro" id="IPR001451">
    <property type="entry name" value="Hexapep"/>
</dbReference>
<dbReference type="AlphaFoldDB" id="A0A2M8J3T2"/>
<dbReference type="RefSeq" id="WP_100161820.1">
    <property type="nucleotide sequence ID" value="NZ_PGTB01000015.1"/>
</dbReference>
<dbReference type="Pfam" id="PF14602">
    <property type="entry name" value="Hexapep_2"/>
    <property type="match status" value="1"/>
</dbReference>
<dbReference type="EMBL" id="PGTB01000015">
    <property type="protein sequence ID" value="PJE37440.1"/>
    <property type="molecule type" value="Genomic_DNA"/>
</dbReference>
<dbReference type="InterPro" id="IPR011004">
    <property type="entry name" value="Trimer_LpxA-like_sf"/>
</dbReference>
<evidence type="ECO:0000256" key="1">
    <source>
        <dbReference type="ARBA" id="ARBA00007274"/>
    </source>
</evidence>
<feature type="region of interest" description="Disordered" evidence="2">
    <location>
        <begin position="140"/>
        <end position="164"/>
    </location>
</feature>
<protein>
    <submittedName>
        <fullName evidence="3">Acetyltransferase</fullName>
    </submittedName>
</protein>
<dbReference type="PANTHER" id="PTHR43300:SF11">
    <property type="entry name" value="ACETYLTRANSFERASE RV3034C-RELATED"/>
    <property type="match status" value="1"/>
</dbReference>
<evidence type="ECO:0000256" key="2">
    <source>
        <dbReference type="SAM" id="MobiDB-lite"/>
    </source>
</evidence>
<comment type="similarity">
    <text evidence="1">Belongs to the transferase hexapeptide repeat family.</text>
</comment>
<name>A0A2M8J3T2_9RHOB</name>
<gene>
    <name evidence="3" type="ORF">CVM52_07145</name>
</gene>